<dbReference type="Proteomes" id="UP000013827">
    <property type="component" value="Unassembled WGS sequence"/>
</dbReference>
<dbReference type="KEGG" id="ehx:EMIHUDRAFT_458695"/>
<sequence>GGQRQQATELVGQVAEHGLLVDLRRQRWGTADGRSGAVDPFSRDNAALEAAGARREGAAERAAEAAGRQTPPALAALASEAKSSEAAIGLTEEEAALLEALRSSVRRASASEPQPLRPLDRPFSSQNQTTPALSDVERTTYVRENDIVE</sequence>
<feature type="compositionally biased region" description="Polar residues" evidence="1">
    <location>
        <begin position="123"/>
        <end position="132"/>
    </location>
</feature>
<dbReference type="AlphaFoldDB" id="A0A0D3J848"/>
<dbReference type="EnsemblProtists" id="EOD19683">
    <property type="protein sequence ID" value="EOD19683"/>
    <property type="gene ID" value="EMIHUDRAFT_458695"/>
</dbReference>
<feature type="compositionally biased region" description="Basic and acidic residues" evidence="1">
    <location>
        <begin position="52"/>
        <end position="63"/>
    </location>
</feature>
<feature type="compositionally biased region" description="Basic and acidic residues" evidence="1">
    <location>
        <begin position="135"/>
        <end position="149"/>
    </location>
</feature>
<organism evidence="2 3">
    <name type="scientific">Emiliania huxleyi (strain CCMP1516)</name>
    <dbReference type="NCBI Taxonomy" id="280463"/>
    <lineage>
        <taxon>Eukaryota</taxon>
        <taxon>Haptista</taxon>
        <taxon>Haptophyta</taxon>
        <taxon>Prymnesiophyceae</taxon>
        <taxon>Isochrysidales</taxon>
        <taxon>Noelaerhabdaceae</taxon>
        <taxon>Emiliania</taxon>
    </lineage>
</organism>
<keyword evidence="3" id="KW-1185">Reference proteome</keyword>
<evidence type="ECO:0000313" key="2">
    <source>
        <dbReference type="EnsemblProtists" id="EOD19683"/>
    </source>
</evidence>
<evidence type="ECO:0000256" key="1">
    <source>
        <dbReference type="SAM" id="MobiDB-lite"/>
    </source>
</evidence>
<feature type="region of interest" description="Disordered" evidence="1">
    <location>
        <begin position="104"/>
        <end position="149"/>
    </location>
</feature>
<dbReference type="GeneID" id="17265232"/>
<feature type="region of interest" description="Disordered" evidence="1">
    <location>
        <begin position="48"/>
        <end position="86"/>
    </location>
</feature>
<proteinExistence type="predicted"/>
<reference evidence="2" key="2">
    <citation type="submission" date="2024-10" db="UniProtKB">
        <authorList>
            <consortium name="EnsemblProtists"/>
        </authorList>
    </citation>
    <scope>IDENTIFICATION</scope>
</reference>
<protein>
    <submittedName>
        <fullName evidence="2">Uncharacterized protein</fullName>
    </submittedName>
</protein>
<feature type="compositionally biased region" description="Low complexity" evidence="1">
    <location>
        <begin position="64"/>
        <end position="86"/>
    </location>
</feature>
<reference evidence="3" key="1">
    <citation type="journal article" date="2013" name="Nature">
        <title>Pan genome of the phytoplankton Emiliania underpins its global distribution.</title>
        <authorList>
            <person name="Read B.A."/>
            <person name="Kegel J."/>
            <person name="Klute M.J."/>
            <person name="Kuo A."/>
            <person name="Lefebvre S.C."/>
            <person name="Maumus F."/>
            <person name="Mayer C."/>
            <person name="Miller J."/>
            <person name="Monier A."/>
            <person name="Salamov A."/>
            <person name="Young J."/>
            <person name="Aguilar M."/>
            <person name="Claverie J.M."/>
            <person name="Frickenhaus S."/>
            <person name="Gonzalez K."/>
            <person name="Herman E.K."/>
            <person name="Lin Y.C."/>
            <person name="Napier J."/>
            <person name="Ogata H."/>
            <person name="Sarno A.F."/>
            <person name="Shmutz J."/>
            <person name="Schroeder D."/>
            <person name="de Vargas C."/>
            <person name="Verret F."/>
            <person name="von Dassow P."/>
            <person name="Valentin K."/>
            <person name="Van de Peer Y."/>
            <person name="Wheeler G."/>
            <person name="Dacks J.B."/>
            <person name="Delwiche C.F."/>
            <person name="Dyhrman S.T."/>
            <person name="Glockner G."/>
            <person name="John U."/>
            <person name="Richards T."/>
            <person name="Worden A.Z."/>
            <person name="Zhang X."/>
            <person name="Grigoriev I.V."/>
            <person name="Allen A.E."/>
            <person name="Bidle K."/>
            <person name="Borodovsky M."/>
            <person name="Bowler C."/>
            <person name="Brownlee C."/>
            <person name="Cock J.M."/>
            <person name="Elias M."/>
            <person name="Gladyshev V.N."/>
            <person name="Groth M."/>
            <person name="Guda C."/>
            <person name="Hadaegh A."/>
            <person name="Iglesias-Rodriguez M.D."/>
            <person name="Jenkins J."/>
            <person name="Jones B.M."/>
            <person name="Lawson T."/>
            <person name="Leese F."/>
            <person name="Lindquist E."/>
            <person name="Lobanov A."/>
            <person name="Lomsadze A."/>
            <person name="Malik S.B."/>
            <person name="Marsh M.E."/>
            <person name="Mackinder L."/>
            <person name="Mock T."/>
            <person name="Mueller-Roeber B."/>
            <person name="Pagarete A."/>
            <person name="Parker M."/>
            <person name="Probert I."/>
            <person name="Quesneville H."/>
            <person name="Raines C."/>
            <person name="Rensing S.A."/>
            <person name="Riano-Pachon D.M."/>
            <person name="Richier S."/>
            <person name="Rokitta S."/>
            <person name="Shiraiwa Y."/>
            <person name="Soanes D.M."/>
            <person name="van der Giezen M."/>
            <person name="Wahlund T.M."/>
            <person name="Williams B."/>
            <person name="Wilson W."/>
            <person name="Wolfe G."/>
            <person name="Wurch L.L."/>
        </authorList>
    </citation>
    <scope>NUCLEOTIDE SEQUENCE</scope>
</reference>
<dbReference type="RefSeq" id="XP_005772112.1">
    <property type="nucleotide sequence ID" value="XM_005772055.1"/>
</dbReference>
<dbReference type="HOGENOM" id="CLU_1754526_0_0_1"/>
<evidence type="ECO:0000313" key="3">
    <source>
        <dbReference type="Proteomes" id="UP000013827"/>
    </source>
</evidence>
<dbReference type="PaxDb" id="2903-EOD19683"/>
<accession>A0A0D3J848</accession>
<name>A0A0D3J848_EMIH1</name>